<dbReference type="PANTHER" id="PTHR43377:SF1">
    <property type="entry name" value="BILIVERDIN REDUCTASE A"/>
    <property type="match status" value="1"/>
</dbReference>
<dbReference type="PANTHER" id="PTHR43377">
    <property type="entry name" value="BILIVERDIN REDUCTASE A"/>
    <property type="match status" value="1"/>
</dbReference>
<proteinExistence type="predicted"/>
<dbReference type="InterPro" id="IPR051450">
    <property type="entry name" value="Gfo/Idh/MocA_Oxidoreductases"/>
</dbReference>
<dbReference type="InterPro" id="IPR036291">
    <property type="entry name" value="NAD(P)-bd_dom_sf"/>
</dbReference>
<dbReference type="Pfam" id="PF01408">
    <property type="entry name" value="GFO_IDH_MocA"/>
    <property type="match status" value="1"/>
</dbReference>
<gene>
    <name evidence="3" type="ORF">GY4MC1_0350</name>
</gene>
<dbReference type="SUPFAM" id="SSF55347">
    <property type="entry name" value="Glyceraldehyde-3-phosphate dehydrogenase-like, C-terminal domain"/>
    <property type="match status" value="1"/>
</dbReference>
<dbReference type="KEGG" id="gmc:GY4MC1_0350"/>
<dbReference type="AlphaFoldDB" id="A0A7U3YCW1"/>
<evidence type="ECO:0000259" key="1">
    <source>
        <dbReference type="Pfam" id="PF01408"/>
    </source>
</evidence>
<accession>A0A7U3YCW1</accession>
<dbReference type="Gene3D" id="3.30.360.10">
    <property type="entry name" value="Dihydrodipicolinate Reductase, domain 2"/>
    <property type="match status" value="1"/>
</dbReference>
<dbReference type="SUPFAM" id="SSF51735">
    <property type="entry name" value="NAD(P)-binding Rossmann-fold domains"/>
    <property type="match status" value="1"/>
</dbReference>
<organism evidence="3">
    <name type="scientific">Geobacillus sp. (strain Y4.1MC1)</name>
    <dbReference type="NCBI Taxonomy" id="581103"/>
    <lineage>
        <taxon>Bacteria</taxon>
        <taxon>Bacillati</taxon>
        <taxon>Bacillota</taxon>
        <taxon>Bacilli</taxon>
        <taxon>Bacillales</taxon>
        <taxon>Anoxybacillaceae</taxon>
        <taxon>Geobacillus</taxon>
    </lineage>
</organism>
<dbReference type="InterPro" id="IPR055170">
    <property type="entry name" value="GFO_IDH_MocA-like_dom"/>
</dbReference>
<dbReference type="InterPro" id="IPR000683">
    <property type="entry name" value="Gfo/Idh/MocA-like_OxRdtase_N"/>
</dbReference>
<dbReference type="Gene3D" id="3.40.50.720">
    <property type="entry name" value="NAD(P)-binding Rossmann-like Domain"/>
    <property type="match status" value="1"/>
</dbReference>
<dbReference type="EMBL" id="CP002293">
    <property type="protein sequence ID" value="ADP73194.1"/>
    <property type="molecule type" value="Genomic_DNA"/>
</dbReference>
<feature type="domain" description="GFO/IDH/MocA-like oxidoreductase" evidence="2">
    <location>
        <begin position="163"/>
        <end position="228"/>
    </location>
</feature>
<dbReference type="Pfam" id="PF22725">
    <property type="entry name" value="GFO_IDH_MocA_C3"/>
    <property type="match status" value="1"/>
</dbReference>
<feature type="domain" description="Gfo/Idh/MocA-like oxidoreductase N-terminal" evidence="1">
    <location>
        <begin position="12"/>
        <end position="126"/>
    </location>
</feature>
<evidence type="ECO:0000313" key="3">
    <source>
        <dbReference type="EMBL" id="ADP73194.1"/>
    </source>
</evidence>
<sequence length="322" mass="37071">MSKNMKRYSEVLNVGVVGLGQMGKNHVRVLSQIGVLNVVYDISQHLTQKVAEQYNVIPATSMDELIELSDAVFVVTPTSTHFDLAKQVLMQNKHVFIEKPITLTVEEARELILLAQKNKRILQIGHIERFNPVVMELKKIIQNDQVISVDIKRLSSYDARIKDTDVIFDLMIHDLDLLYYLFNEEIQVKGVLKKSIHRPELADHVSVLAETLSGIMITVTSSRVTEEKIRSISITTLRSYIHADYLTRNIYIHRRTNLKTQFEEATYRQENIVEKVYVPNYEPLYLQNYHFVEAVVSESDPIVSGWDGLRAIQLAQQIQDYS</sequence>
<protein>
    <submittedName>
        <fullName evidence="3">Oxidoreductase domain protein</fullName>
    </submittedName>
</protein>
<dbReference type="GO" id="GO:0000166">
    <property type="term" value="F:nucleotide binding"/>
    <property type="evidence" value="ECO:0007669"/>
    <property type="project" value="InterPro"/>
</dbReference>
<name>A0A7U3YCW1_GEOS0</name>
<evidence type="ECO:0000259" key="2">
    <source>
        <dbReference type="Pfam" id="PF22725"/>
    </source>
</evidence>
<reference evidence="3" key="1">
    <citation type="submission" date="2010-10" db="EMBL/GenBank/DDBJ databases">
        <title>Complete sequence of chromosome of Geobacillus sp. Y4.1MC1.</title>
        <authorList>
            <consortium name="US DOE Joint Genome Institute"/>
            <person name="Lucas S."/>
            <person name="Copeland A."/>
            <person name="Lapidus A."/>
            <person name="Cheng J.-F."/>
            <person name="Bruce D."/>
            <person name="Goodwin L."/>
            <person name="Pitluck S."/>
            <person name="Chertkov O."/>
            <person name="Zhang X."/>
            <person name="Detter J.C."/>
            <person name="Han C."/>
            <person name="Tapia R."/>
            <person name="Land M."/>
            <person name="Hauser L."/>
            <person name="Jeffries C."/>
            <person name="Kyrpides N."/>
            <person name="Ivanova N."/>
            <person name="Ovchinnikova G."/>
            <person name="Brumm P."/>
            <person name="Mead D."/>
            <person name="Woyke T."/>
        </authorList>
    </citation>
    <scope>NUCLEOTIDE SEQUENCE [LARGE SCALE GENOMIC DNA]</scope>
    <source>
        <strain evidence="3">Y4.1MC1</strain>
    </source>
</reference>